<dbReference type="Gene3D" id="3.30.420.10">
    <property type="entry name" value="Ribonuclease H-like superfamily/Ribonuclease H"/>
    <property type="match status" value="1"/>
</dbReference>
<dbReference type="GeneID" id="19470343"/>
<dbReference type="KEGG" id="glz:GLAREA_11302"/>
<gene>
    <name evidence="2" type="ORF">GLAREA_11302</name>
</gene>
<feature type="region of interest" description="Disordered" evidence="1">
    <location>
        <begin position="1"/>
        <end position="22"/>
    </location>
</feature>
<evidence type="ECO:0008006" key="4">
    <source>
        <dbReference type="Google" id="ProtNLM"/>
    </source>
</evidence>
<protein>
    <recommendedName>
        <fullName evidence="4">Homeo</fullName>
    </recommendedName>
</protein>
<dbReference type="AlphaFoldDB" id="S3DAV3"/>
<proteinExistence type="predicted"/>
<dbReference type="OrthoDB" id="3548492at2759"/>
<organism evidence="2 3">
    <name type="scientific">Glarea lozoyensis (strain ATCC 20868 / MF5171)</name>
    <dbReference type="NCBI Taxonomy" id="1116229"/>
    <lineage>
        <taxon>Eukaryota</taxon>
        <taxon>Fungi</taxon>
        <taxon>Dikarya</taxon>
        <taxon>Ascomycota</taxon>
        <taxon>Pezizomycotina</taxon>
        <taxon>Leotiomycetes</taxon>
        <taxon>Helotiales</taxon>
        <taxon>Helotiaceae</taxon>
        <taxon>Glarea</taxon>
    </lineage>
</organism>
<dbReference type="InterPro" id="IPR036397">
    <property type="entry name" value="RNaseH_sf"/>
</dbReference>
<dbReference type="EMBL" id="KE145354">
    <property type="protein sequence ID" value="EPE35602.1"/>
    <property type="molecule type" value="Genomic_DNA"/>
</dbReference>
<evidence type="ECO:0000313" key="3">
    <source>
        <dbReference type="Proteomes" id="UP000016922"/>
    </source>
</evidence>
<sequence length="458" mass="52038">MPPQRTPLGPINGNSHRGKDITPYTRGQIIGAHRSGKRNCSIEREYGVSLAAVKSTIANENHQPEGISKKRPSGPKIYSERDCRIMLRNLRLHPKMTFDERRAETGLKCMNTWIKDLARKNGLHHWRVKKRPELTDEIALLRYEWAQVRRHWDVERWRKYMWSNECSAERGKGQKQIWVFGIPVEKWILKNVSTYKKGKGLRIMVWAMFWGNGERTPLYIIDRDFESKKQGYSASSYIEYGLPSYVEDPVFWSSGTEGYCPNIDLNAILDDTSSFSHETPIQDLSHPQFEQFEDGYLEGHVNAAPTISPLAHKPHLSQLLPRHSPASGSLNGASSGTAQVTPELPQSNFNQHFQVFTTPTGNPPSWFRYPSFINDKTVITAGGSVPGVSESTSFQSSYQSSKYPVVSQTQLDTGLATFDKTLEDQVPRVPLPEPQLQNNLSLSCKLCKKNFRRPCDLS</sequence>
<dbReference type="HOGENOM" id="CLU_597228_0_0_1"/>
<evidence type="ECO:0000313" key="2">
    <source>
        <dbReference type="EMBL" id="EPE35602.1"/>
    </source>
</evidence>
<name>S3DAV3_GLAL2</name>
<dbReference type="Proteomes" id="UP000016922">
    <property type="component" value="Unassembled WGS sequence"/>
</dbReference>
<reference evidence="2 3" key="1">
    <citation type="journal article" date="2013" name="BMC Genomics">
        <title>Genomics-driven discovery of the pneumocandin biosynthetic gene cluster in the fungus Glarea lozoyensis.</title>
        <authorList>
            <person name="Chen L."/>
            <person name="Yue Q."/>
            <person name="Zhang X."/>
            <person name="Xiang M."/>
            <person name="Wang C."/>
            <person name="Li S."/>
            <person name="Che Y."/>
            <person name="Ortiz-Lopez F.J."/>
            <person name="Bills G.F."/>
            <person name="Liu X."/>
            <person name="An Z."/>
        </authorList>
    </citation>
    <scope>NUCLEOTIDE SEQUENCE [LARGE SCALE GENOMIC DNA]</scope>
    <source>
        <strain evidence="3">ATCC 20868 / MF5171</strain>
    </source>
</reference>
<keyword evidence="3" id="KW-1185">Reference proteome</keyword>
<feature type="compositionally biased region" description="Polar residues" evidence="1">
    <location>
        <begin position="326"/>
        <end position="344"/>
    </location>
</feature>
<dbReference type="eggNOG" id="ENOG502SEWC">
    <property type="taxonomic scope" value="Eukaryota"/>
</dbReference>
<feature type="region of interest" description="Disordered" evidence="1">
    <location>
        <begin position="318"/>
        <end position="344"/>
    </location>
</feature>
<dbReference type="RefSeq" id="XP_008077681.1">
    <property type="nucleotide sequence ID" value="XM_008079490.1"/>
</dbReference>
<evidence type="ECO:0000256" key="1">
    <source>
        <dbReference type="SAM" id="MobiDB-lite"/>
    </source>
</evidence>
<dbReference type="GO" id="GO:0003676">
    <property type="term" value="F:nucleic acid binding"/>
    <property type="evidence" value="ECO:0007669"/>
    <property type="project" value="InterPro"/>
</dbReference>
<accession>S3DAV3</accession>